<protein>
    <recommendedName>
        <fullName evidence="1">PKD domain-containing protein</fullName>
    </recommendedName>
</protein>
<sequence>MLILTLTVVMAGVVGVAVLSIGNLNGMPTAGIVIAEKNDLVTITHYAGDSLKDGTYSVIVDGTDKTKEFRDAGSDDGYFGPGDILSWIVNKDSLRHIAVVYNGEKGSFLLAEKWFEGIAAEGDLNAAFIMSSETGFSRSNMPSPLQATAAELTGGYPITVSFTPEETSPDAEYWWTFGNGQTLDTNSPKYTYESKGEYIVTLKVTNKTSGKWSSSSQKISVREPGLTAMTWVKRVGDTPNNTAPAQSFYFRADSPSAGALPIWGFQVGTRDAFEFKLKTFEGSADYLLTTFSPKKDVWYHLAGTSNGKQGIFYVNASGEFIQYPGGGLGNIRPISGNPELTGDTYRISGDKYQIDESYELHFPLSLSEISIIYNLQKESHAGM</sequence>
<dbReference type="SMART" id="SM00089">
    <property type="entry name" value="PKD"/>
    <property type="match status" value="1"/>
</dbReference>
<feature type="domain" description="PKD" evidence="1">
    <location>
        <begin position="143"/>
        <end position="215"/>
    </location>
</feature>
<dbReference type="CDD" id="cd00146">
    <property type="entry name" value="PKD"/>
    <property type="match status" value="1"/>
</dbReference>
<dbReference type="Pfam" id="PF13385">
    <property type="entry name" value="Laminin_G_3"/>
    <property type="match status" value="1"/>
</dbReference>
<organism evidence="2 3">
    <name type="scientific">Methanorbis furvi</name>
    <dbReference type="NCBI Taxonomy" id="3028299"/>
    <lineage>
        <taxon>Archaea</taxon>
        <taxon>Methanobacteriati</taxon>
        <taxon>Methanobacteriota</taxon>
        <taxon>Stenosarchaea group</taxon>
        <taxon>Methanomicrobia</taxon>
        <taxon>Methanomicrobiales</taxon>
        <taxon>Methanocorpusculaceae</taxon>
        <taxon>Methanorbis</taxon>
    </lineage>
</organism>
<dbReference type="AlphaFoldDB" id="A0AAE4MAY0"/>
<dbReference type="EMBL" id="JAWDKA010000003">
    <property type="protein sequence ID" value="MDV0441505.1"/>
    <property type="molecule type" value="Genomic_DNA"/>
</dbReference>
<dbReference type="Pfam" id="PF07790">
    <property type="entry name" value="Pilin_N"/>
    <property type="match status" value="1"/>
</dbReference>
<dbReference type="InterPro" id="IPR013783">
    <property type="entry name" value="Ig-like_fold"/>
</dbReference>
<dbReference type="InterPro" id="IPR000601">
    <property type="entry name" value="PKD_dom"/>
</dbReference>
<dbReference type="InterPro" id="IPR013320">
    <property type="entry name" value="ConA-like_dom_sf"/>
</dbReference>
<accession>A0AAE4MAY0</accession>
<dbReference type="SUPFAM" id="SSF49899">
    <property type="entry name" value="Concanavalin A-like lectins/glucanases"/>
    <property type="match status" value="1"/>
</dbReference>
<evidence type="ECO:0000259" key="1">
    <source>
        <dbReference type="PROSITE" id="PS50093"/>
    </source>
</evidence>
<name>A0AAE4MAY0_9EURY</name>
<keyword evidence="3" id="KW-1185">Reference proteome</keyword>
<dbReference type="Pfam" id="PF18911">
    <property type="entry name" value="PKD_4"/>
    <property type="match status" value="1"/>
</dbReference>
<dbReference type="Gene3D" id="2.60.40.10">
    <property type="entry name" value="Immunoglobulins"/>
    <property type="match status" value="1"/>
</dbReference>
<dbReference type="InterPro" id="IPR022409">
    <property type="entry name" value="PKD/Chitinase_dom"/>
</dbReference>
<dbReference type="InterPro" id="IPR012859">
    <property type="entry name" value="Pilin_N_archaeal"/>
</dbReference>
<comment type="caution">
    <text evidence="2">The sequence shown here is derived from an EMBL/GenBank/DDBJ whole genome shotgun (WGS) entry which is preliminary data.</text>
</comment>
<dbReference type="SUPFAM" id="SSF49299">
    <property type="entry name" value="PKD domain"/>
    <property type="match status" value="1"/>
</dbReference>
<dbReference type="PROSITE" id="PS50093">
    <property type="entry name" value="PKD"/>
    <property type="match status" value="1"/>
</dbReference>
<reference evidence="2" key="1">
    <citation type="submission" date="2023-06" db="EMBL/GenBank/DDBJ databases">
        <title>Genome sequence of Methancorpusculaceae sp. Ag1.</title>
        <authorList>
            <person name="Protasov E."/>
            <person name="Platt K."/>
            <person name="Poehlein A."/>
            <person name="Daniel R."/>
            <person name="Brune A."/>
        </authorList>
    </citation>
    <scope>NUCLEOTIDE SEQUENCE</scope>
    <source>
        <strain evidence="2">Ag1</strain>
    </source>
</reference>
<evidence type="ECO:0000313" key="2">
    <source>
        <dbReference type="EMBL" id="MDV0441505.1"/>
    </source>
</evidence>
<gene>
    <name evidence="2" type="ORF">McpAg1_06990</name>
</gene>
<dbReference type="Proteomes" id="UP001273136">
    <property type="component" value="Unassembled WGS sequence"/>
</dbReference>
<evidence type="ECO:0000313" key="3">
    <source>
        <dbReference type="Proteomes" id="UP001273136"/>
    </source>
</evidence>
<proteinExistence type="predicted"/>
<dbReference type="InterPro" id="IPR035986">
    <property type="entry name" value="PKD_dom_sf"/>
</dbReference>